<feature type="transmembrane region" description="Helical" evidence="2">
    <location>
        <begin position="1257"/>
        <end position="1278"/>
    </location>
</feature>
<keyword evidence="2" id="KW-0472">Membrane</keyword>
<keyword evidence="2" id="KW-1133">Transmembrane helix</keyword>
<feature type="transmembrane region" description="Helical" evidence="2">
    <location>
        <begin position="1345"/>
        <end position="1365"/>
    </location>
</feature>
<feature type="transmembrane region" description="Helical" evidence="2">
    <location>
        <begin position="1422"/>
        <end position="1439"/>
    </location>
</feature>
<evidence type="ECO:0000256" key="1">
    <source>
        <dbReference type="SAM" id="MobiDB-lite"/>
    </source>
</evidence>
<dbReference type="OrthoDB" id="410989at2759"/>
<proteinExistence type="predicted"/>
<dbReference type="InParanoid" id="I7MFJ1"/>
<dbReference type="KEGG" id="tet:TTHERM_00760480"/>
<protein>
    <submittedName>
        <fullName evidence="3">Transmembrane protein, putative</fullName>
    </submittedName>
</protein>
<keyword evidence="4" id="KW-1185">Reference proteome</keyword>
<feature type="transmembrane region" description="Helical" evidence="2">
    <location>
        <begin position="7"/>
        <end position="28"/>
    </location>
</feature>
<feature type="transmembrane region" description="Helical" evidence="2">
    <location>
        <begin position="1313"/>
        <end position="1333"/>
    </location>
</feature>
<dbReference type="Gene3D" id="2.10.220.10">
    <property type="entry name" value="Hormone Receptor, Insulin-like Growth Factor Receptor 1, Chain A, domain 2"/>
    <property type="match status" value="2"/>
</dbReference>
<dbReference type="SUPFAM" id="SSF57184">
    <property type="entry name" value="Growth factor receptor domain"/>
    <property type="match status" value="2"/>
</dbReference>
<evidence type="ECO:0000313" key="4">
    <source>
        <dbReference type="Proteomes" id="UP000009168"/>
    </source>
</evidence>
<feature type="transmembrane region" description="Helical" evidence="2">
    <location>
        <begin position="1451"/>
        <end position="1469"/>
    </location>
</feature>
<gene>
    <name evidence="3" type="ORF">TTHERM_00760480</name>
</gene>
<evidence type="ECO:0000256" key="2">
    <source>
        <dbReference type="SAM" id="Phobius"/>
    </source>
</evidence>
<dbReference type="PANTHER" id="PTHR39767:SF2">
    <property type="entry name" value="CHROMOSOME UNDETERMINED SCAFFOLD_1, WHOLE GENOME SHOTGUN SEQUENCE"/>
    <property type="match status" value="1"/>
</dbReference>
<feature type="region of interest" description="Disordered" evidence="1">
    <location>
        <begin position="1913"/>
        <end position="1974"/>
    </location>
</feature>
<dbReference type="EMBL" id="GG662440">
    <property type="protein sequence ID" value="EAR84001.2"/>
    <property type="molecule type" value="Genomic_DNA"/>
</dbReference>
<dbReference type="Proteomes" id="UP000009168">
    <property type="component" value="Unassembled WGS sequence"/>
</dbReference>
<dbReference type="InterPro" id="IPR006212">
    <property type="entry name" value="Furin_repeat"/>
</dbReference>
<feature type="transmembrane region" description="Helical" evidence="2">
    <location>
        <begin position="1495"/>
        <end position="1520"/>
    </location>
</feature>
<dbReference type="RefSeq" id="XP_001031664.2">
    <property type="nucleotide sequence ID" value="XM_001031664.2"/>
</dbReference>
<feature type="compositionally biased region" description="Basic and acidic residues" evidence="1">
    <location>
        <begin position="1922"/>
        <end position="1940"/>
    </location>
</feature>
<dbReference type="SMART" id="SM00261">
    <property type="entry name" value="FU"/>
    <property type="match status" value="5"/>
</dbReference>
<reference evidence="4" key="1">
    <citation type="journal article" date="2006" name="PLoS Biol.">
        <title>Macronuclear genome sequence of the ciliate Tetrahymena thermophila, a model eukaryote.</title>
        <authorList>
            <person name="Eisen J.A."/>
            <person name="Coyne R.S."/>
            <person name="Wu M."/>
            <person name="Wu D."/>
            <person name="Thiagarajan M."/>
            <person name="Wortman J.R."/>
            <person name="Badger J.H."/>
            <person name="Ren Q."/>
            <person name="Amedeo P."/>
            <person name="Jones K.M."/>
            <person name="Tallon L.J."/>
            <person name="Delcher A.L."/>
            <person name="Salzberg S.L."/>
            <person name="Silva J.C."/>
            <person name="Haas B.J."/>
            <person name="Majoros W.H."/>
            <person name="Farzad M."/>
            <person name="Carlton J.M."/>
            <person name="Smith R.K. Jr."/>
            <person name="Garg J."/>
            <person name="Pearlman R.E."/>
            <person name="Karrer K.M."/>
            <person name="Sun L."/>
            <person name="Manning G."/>
            <person name="Elde N.C."/>
            <person name="Turkewitz A.P."/>
            <person name="Asai D.J."/>
            <person name="Wilkes D.E."/>
            <person name="Wang Y."/>
            <person name="Cai H."/>
            <person name="Collins K."/>
            <person name="Stewart B.A."/>
            <person name="Lee S.R."/>
            <person name="Wilamowska K."/>
            <person name="Weinberg Z."/>
            <person name="Ruzzo W.L."/>
            <person name="Wloga D."/>
            <person name="Gaertig J."/>
            <person name="Frankel J."/>
            <person name="Tsao C.-C."/>
            <person name="Gorovsky M.A."/>
            <person name="Keeling P.J."/>
            <person name="Waller R.F."/>
            <person name="Patron N.J."/>
            <person name="Cherry J.M."/>
            <person name="Stover N.A."/>
            <person name="Krieger C.J."/>
            <person name="del Toro C."/>
            <person name="Ryder H.F."/>
            <person name="Williamson S.C."/>
            <person name="Barbeau R.A."/>
            <person name="Hamilton E.P."/>
            <person name="Orias E."/>
        </authorList>
    </citation>
    <scope>NUCLEOTIDE SEQUENCE [LARGE SCALE GENOMIC DNA]</scope>
    <source>
        <strain evidence="4">SB210</strain>
    </source>
</reference>
<sequence>MIPKFQIYSIIIFMKAILLYCETIQMLVNNADFNMQNVNTLGFLQKNALNNCDFTSVNGQSIYGGLNCFVAQTSISYYGPYDQSGQFYQLQPHYQVILNMNIYFFFPLGDTQKIGQVQIKLEQNQITQSSQSSNCASYQDANNSNYPFMICSFSFNYFHQFDTLSIQLVGINTASSFSWGISQLKIQTTECTASCLICNASQCLQNKPSNLLNTQMLYYYEKELYEQIVQSTQILNKYCLINQFVFLNQAYYPFIGLPSNLDPSLLSPQTILIELQNLPAHYSIYIQFKLIQASCGQSIKIYNDDTLITFNQQQTACLSPPTISYVWLQVSPHRLPQTTFSIQQQGSPFGIRELKVFFDLCQSTCSLCSNDSSCDTDNGKLLIASFAYQVNSANLIREDWIVIGSPSTNFVSTCNNINYFGGINIFDWKTKVLNNFHITNPHYSAILEIKFIKMGQWGTNKIVIIIDGRVFKRVSFCDSNIQICSSAGSAGGDQIKQIYFEFSHFSYDMSISIQPDIQSAPSTSLYWGFINFSLTVRQCHSSCVSNYCTGPLPTDCGLPQINLFQIRSFFSYDPPSAADPSWSISNQQSTCGSSISQSCTLNNLQFYGGQTCFNQNTQLSKSFAINDSFVFMVIQFNFIKFSDWVVQGSLIVMINQVQIYQEYFSSLQANFNCYSSTSQDIVIYPVKILMLVNSVTQQNFQLQIYTQSHQGHWGIQSFQLDIYGCSLGNFLQNNSCQSCNSQTCLACTNTNLCFSKCHYSCASCYGEGNYQCLSCDSSLKRTLDGSVCKCIDGFFEIGQPVCQKCHQTCLQCTDIFINSCSFCDKNLYRQLDQASKKCVCIDRYYEVLNQFQCQPCHYSCQSCNGNLDTNCLTCSLSSDYRVYDPISGKCLCQIGYFEDPNLKKCLPCQLKCHTCVDTPTNCTQCSKNRINIPSCLCPIANKVWLDGELCNLCDSTCQTCFGDSFNECSTCVGNLYLYDFQCVQLCPYFIYFGHNQNNINTCLDRCPEQSYQIKKRLCCQNNSEPCIEEVTSQVVNYGEQDNKQNTVKLQFSRPVRVEYMQGYSRVILLSMENISSFQSKITPLDEQNGYVSQIDIYAIPQQSVLYSILQINLLADFIRDKDGIPHSQSQSQLTAKFGKTEFIPQDQVDTIQSASQKAKQTSQVISIMGTIFYFLNVCQLLDIVVDVMQWSYYYTFINVEYPINSDLFFSTFNSININIKLFGIDIQSGGKKKVLGNELVNQDSPQKFMDQNITSSFMINGANLLVTLTGFVVGRYLLVSIHDCYNQTEDDHKHSIVCQALKFVKNFLTFSPIIKYIQNSFFALVFSVCLQLRNMDSSNSFNNASIAICFMTIFAFLASIIYFMYKVNNAEKEFNYIQKYGSLFEFYIRSKFITRNFAFWIFIKKLLMMSSLVLFYDYFYTNLIIMGSVCFLFAIMIYFFKPYTIVRMNDFHIFSEFLLIICFVLIYQIQDCNNQIAQQSDQGIDQNIVNKKLFLGWWLIIITISHIAIMVCAISSLLWGSIKQHFHNYKIQIINILALCYTKYINKIQFLYRSIIFYCFDKSTINKIWLPNILKKMKSLHEHYMDCSNKGRWKSNCQILLTEELAIKKFQNAQLKYSFGDFVFFIEQSANQNQFRAWVWSESYQYKLHEQAGNYFQDKIQISRTYQKRYENNPLYIQIFKKMFQYSHQLNKKVQVDNLLDNYSEIHFSELYNLITFRNYWNFINSEVTLKHFLKQHDISEIYFSSNNNNNNNNNIESNQKIFENQNLKNLNISFEQTYVDKIKINRCDCKYCQSLFYAKEYLDKIDWKLFDHLKESYIQPEELLIMFNKFDEKTILLFKDILNERVNIMETGQVISYEEIENSYNELIDDPFYTQQSSSQNQNHTYFDLLDTSEVQTKKQLKKKLINSELEMTNVQKKKQNKPDSKEKNDKVQKNNNKNDKKKNKKKQNNGNNNQFSNFFKNESSESEEEQEEIEEIINITQYVRFKIFKWTEC</sequence>
<accession>I7MFJ1</accession>
<dbReference type="CDD" id="cd00064">
    <property type="entry name" value="FU"/>
    <property type="match status" value="3"/>
</dbReference>
<dbReference type="InterPro" id="IPR009030">
    <property type="entry name" value="Growth_fac_rcpt_cys_sf"/>
</dbReference>
<evidence type="ECO:0000313" key="3">
    <source>
        <dbReference type="EMBL" id="EAR84001.2"/>
    </source>
</evidence>
<dbReference type="PANTHER" id="PTHR39767">
    <property type="entry name" value="CALCIUM/CALMODULIN-BINDING MEMBRANE PROTEIN PCM4-RELATED"/>
    <property type="match status" value="1"/>
</dbReference>
<dbReference type="GeneID" id="7839863"/>
<keyword evidence="2 3" id="KW-0812">Transmembrane</keyword>
<organism evidence="3 4">
    <name type="scientific">Tetrahymena thermophila (strain SB210)</name>
    <dbReference type="NCBI Taxonomy" id="312017"/>
    <lineage>
        <taxon>Eukaryota</taxon>
        <taxon>Sar</taxon>
        <taxon>Alveolata</taxon>
        <taxon>Ciliophora</taxon>
        <taxon>Intramacronucleata</taxon>
        <taxon>Oligohymenophorea</taxon>
        <taxon>Hymenostomatida</taxon>
        <taxon>Tetrahymenina</taxon>
        <taxon>Tetrahymenidae</taxon>
        <taxon>Tetrahymena</taxon>
    </lineage>
</organism>
<name>I7MFJ1_TETTS</name>
<feature type="compositionally biased region" description="Low complexity" evidence="1">
    <location>
        <begin position="1950"/>
        <end position="1963"/>
    </location>
</feature>